<comment type="catalytic activity">
    <reaction evidence="16">
        <text>Preferential cleavage: (Ac)2-L-Lys-D-Ala-|-D-Ala. Also transpeptidation of peptidyl-alanyl moieties that are N-acyl substituents of D-alanine.</text>
        <dbReference type="EC" id="3.4.16.4"/>
    </reaction>
</comment>
<evidence type="ECO:0000313" key="22">
    <source>
        <dbReference type="EMBL" id="CNH29242.1"/>
    </source>
</evidence>
<dbReference type="GO" id="GO:0009002">
    <property type="term" value="F:serine-type D-Ala-D-Ala carboxypeptidase activity"/>
    <property type="evidence" value="ECO:0007669"/>
    <property type="project" value="UniProtKB-EC"/>
</dbReference>
<dbReference type="SUPFAM" id="SSF69189">
    <property type="entry name" value="Penicillin-binding protein associated domain"/>
    <property type="match status" value="1"/>
</dbReference>
<keyword evidence="10" id="KW-0732">Signal</keyword>
<evidence type="ECO:0000256" key="12">
    <source>
        <dbReference type="ARBA" id="ARBA00022960"/>
    </source>
</evidence>
<dbReference type="GO" id="GO:0030288">
    <property type="term" value="C:outer membrane-bounded periplasmic space"/>
    <property type="evidence" value="ECO:0007669"/>
    <property type="project" value="UniProtKB-ARBA"/>
</dbReference>
<dbReference type="GO" id="GO:0005886">
    <property type="term" value="C:plasma membrane"/>
    <property type="evidence" value="ECO:0007669"/>
    <property type="project" value="UniProtKB-SubCell"/>
</dbReference>
<dbReference type="InterPro" id="IPR037167">
    <property type="entry name" value="Peptidase_S11_C_sf"/>
</dbReference>
<evidence type="ECO:0000256" key="14">
    <source>
        <dbReference type="ARBA" id="ARBA00023136"/>
    </source>
</evidence>
<comment type="similarity">
    <text evidence="4 20">Belongs to the peptidase S11 family.</text>
</comment>
<keyword evidence="9" id="KW-0645">Protease</keyword>
<protein>
    <recommendedName>
        <fullName evidence="5">serine-type D-Ala-D-Ala carboxypeptidase</fullName>
        <ecNumber evidence="5">3.4.16.4</ecNumber>
    </recommendedName>
</protein>
<feature type="domain" description="Peptidase S11 D-Ala-D-Ala carboxypeptidase A C-terminal" evidence="21">
    <location>
        <begin position="326"/>
        <end position="417"/>
    </location>
</feature>
<keyword evidence="6" id="KW-1003">Cell membrane</keyword>
<dbReference type="Gene3D" id="3.40.710.10">
    <property type="entry name" value="DD-peptidase/beta-lactamase superfamily"/>
    <property type="match status" value="1"/>
</dbReference>
<dbReference type="FunFam" id="3.40.710.10:FF:000001">
    <property type="entry name" value="D-alanyl-D-alanine serine-type carboxypeptidase"/>
    <property type="match status" value="1"/>
</dbReference>
<keyword evidence="13" id="KW-0573">Peptidoglycan synthesis</keyword>
<keyword evidence="12" id="KW-0133">Cell shape</keyword>
<evidence type="ECO:0000256" key="11">
    <source>
        <dbReference type="ARBA" id="ARBA00022801"/>
    </source>
</evidence>
<evidence type="ECO:0000256" key="15">
    <source>
        <dbReference type="ARBA" id="ARBA00023316"/>
    </source>
</evidence>
<evidence type="ECO:0000256" key="18">
    <source>
        <dbReference type="PIRSR" id="PIRSR618044-1"/>
    </source>
</evidence>
<dbReference type="PANTHER" id="PTHR21581:SF6">
    <property type="entry name" value="TRAFFICKING PROTEIN PARTICLE COMPLEX SUBUNIT 12"/>
    <property type="match status" value="1"/>
</dbReference>
<dbReference type="InterPro" id="IPR012907">
    <property type="entry name" value="Peptidase_S11_C"/>
</dbReference>
<dbReference type="Gene3D" id="2.60.410.10">
    <property type="entry name" value="D-Ala-D-Ala carboxypeptidase, C-terminal domain"/>
    <property type="match status" value="1"/>
</dbReference>
<dbReference type="InterPro" id="IPR012338">
    <property type="entry name" value="Beta-lactam/transpept-like"/>
</dbReference>
<dbReference type="GO" id="GO:0009252">
    <property type="term" value="P:peptidoglycan biosynthetic process"/>
    <property type="evidence" value="ECO:0007669"/>
    <property type="project" value="UniProtKB-UniPathway"/>
</dbReference>
<dbReference type="PANTHER" id="PTHR21581">
    <property type="entry name" value="D-ALANYL-D-ALANINE CARBOXYPEPTIDASE"/>
    <property type="match status" value="1"/>
</dbReference>
<keyword evidence="8 22" id="KW-0121">Carboxypeptidase</keyword>
<dbReference type="InterPro" id="IPR015956">
    <property type="entry name" value="Peniciliin-bd_prot_C_sf"/>
</dbReference>
<dbReference type="FunFam" id="2.60.410.10:FF:000001">
    <property type="entry name" value="D-alanyl-D-alanine carboxypeptidase dacA"/>
    <property type="match status" value="1"/>
</dbReference>
<evidence type="ECO:0000256" key="4">
    <source>
        <dbReference type="ARBA" id="ARBA00007164"/>
    </source>
</evidence>
<evidence type="ECO:0000256" key="5">
    <source>
        <dbReference type="ARBA" id="ARBA00012448"/>
    </source>
</evidence>
<dbReference type="Pfam" id="PF07943">
    <property type="entry name" value="PBP5_C"/>
    <property type="match status" value="1"/>
</dbReference>
<feature type="active site" description="Acyl-ester intermediate" evidence="18">
    <location>
        <position position="107"/>
    </location>
</feature>
<dbReference type="InterPro" id="IPR018044">
    <property type="entry name" value="Peptidase_S11"/>
</dbReference>
<evidence type="ECO:0000256" key="10">
    <source>
        <dbReference type="ARBA" id="ARBA00022729"/>
    </source>
</evidence>
<evidence type="ECO:0000256" key="8">
    <source>
        <dbReference type="ARBA" id="ARBA00022645"/>
    </source>
</evidence>
<dbReference type="InterPro" id="IPR001967">
    <property type="entry name" value="Peptidase_S11_N"/>
</dbReference>
<reference evidence="23" key="1">
    <citation type="submission" date="2015-03" db="EMBL/GenBank/DDBJ databases">
        <authorList>
            <consortium name="Pathogen Informatics"/>
            <person name="Murphy D."/>
        </authorList>
    </citation>
    <scope>NUCLEOTIDE SEQUENCE [LARGE SCALE GENOMIC DNA]</scope>
    <source>
        <strain evidence="23">IP6945</strain>
    </source>
</reference>
<sequence>MAKLLFRCQLKNETVSLIGQWFFLGIPLISDYLQGYSGDLMMKFILPFKLKKLTFSAGLLLLALPYAHAADSPVPPAIDAKAYVLMDYNSGKVLAEGNSDQRLDPASLTKIMSSYVIGQAIKAGKVHPDDLVTVGKDAWATGNPALRGSSLMFLKPGDQVKLSDLNKGIVIQSGNDASIALADYIAGSQDSFVGLMNKYAKALGLNNTNFMTVHGLDAPGQYSTAHDMAVLGQALIRDVPDEYALHKEKEFTFNKIRQINRNRLLWNTNINVDGMKTGFTTGAGHNLVASATDGPMRLISVVLGAPSDRVRFSESEKLLTWGFRFYETVVPIKATKPFVTQKVWFGDTGQAELGVAEDAAITIPKGQMKNLKASYKLNETELRAPLAKHQVVGTIDFQLNGQTIDQRPLVVLNEVKEGGFFSRIWDFVMMKISQLFS</sequence>
<evidence type="ECO:0000256" key="13">
    <source>
        <dbReference type="ARBA" id="ARBA00022984"/>
    </source>
</evidence>
<dbReference type="Pfam" id="PF00768">
    <property type="entry name" value="Peptidase_S11"/>
    <property type="match status" value="1"/>
</dbReference>
<evidence type="ECO:0000256" key="17">
    <source>
        <dbReference type="ARBA" id="ARBA00060592"/>
    </source>
</evidence>
<dbReference type="SUPFAM" id="SSF56601">
    <property type="entry name" value="beta-lactamase/transpeptidase-like"/>
    <property type="match status" value="1"/>
</dbReference>
<evidence type="ECO:0000256" key="19">
    <source>
        <dbReference type="PIRSR" id="PIRSR618044-2"/>
    </source>
</evidence>
<dbReference type="GO" id="GO:0006508">
    <property type="term" value="P:proteolysis"/>
    <property type="evidence" value="ECO:0007669"/>
    <property type="project" value="UniProtKB-KW"/>
</dbReference>
<evidence type="ECO:0000313" key="23">
    <source>
        <dbReference type="Proteomes" id="UP000041882"/>
    </source>
</evidence>
<gene>
    <name evidence="22" type="primary">dacC</name>
    <name evidence="22" type="ORF">ERS008472_01091</name>
</gene>
<proteinExistence type="inferred from homology"/>
<keyword evidence="14" id="KW-0472">Membrane</keyword>
<keyword evidence="23" id="KW-1185">Reference proteome</keyword>
<dbReference type="EC" id="3.4.16.4" evidence="5"/>
<keyword evidence="15" id="KW-0961">Cell wall biogenesis/degradation</keyword>
<evidence type="ECO:0000256" key="20">
    <source>
        <dbReference type="RuleBase" id="RU004016"/>
    </source>
</evidence>
<comment type="function">
    <text evidence="1">Removes C-terminal D-alanyl residues from sugar-peptide cell wall precursors.</text>
</comment>
<feature type="active site" evidence="18">
    <location>
        <position position="173"/>
    </location>
</feature>
<evidence type="ECO:0000256" key="3">
    <source>
        <dbReference type="ARBA" id="ARBA00004752"/>
    </source>
</evidence>
<evidence type="ECO:0000256" key="2">
    <source>
        <dbReference type="ARBA" id="ARBA00004417"/>
    </source>
</evidence>
<dbReference type="GO" id="GO:0008360">
    <property type="term" value="P:regulation of cell shape"/>
    <property type="evidence" value="ECO:0007669"/>
    <property type="project" value="UniProtKB-KW"/>
</dbReference>
<dbReference type="SMART" id="SM00936">
    <property type="entry name" value="PBP5_C"/>
    <property type="match status" value="1"/>
</dbReference>
<name>A0A0T9NTK0_9GAMM</name>
<dbReference type="AlphaFoldDB" id="A0A0T9NTK0"/>
<keyword evidence="11 22" id="KW-0378">Hydrolase</keyword>
<dbReference type="GO" id="GO:0071555">
    <property type="term" value="P:cell wall organization"/>
    <property type="evidence" value="ECO:0007669"/>
    <property type="project" value="UniProtKB-KW"/>
</dbReference>
<evidence type="ECO:0000256" key="6">
    <source>
        <dbReference type="ARBA" id="ARBA00022475"/>
    </source>
</evidence>
<dbReference type="Proteomes" id="UP000041882">
    <property type="component" value="Unassembled WGS sequence"/>
</dbReference>
<dbReference type="PRINTS" id="PR00725">
    <property type="entry name" value="DADACBPTASE1"/>
</dbReference>
<evidence type="ECO:0000256" key="16">
    <source>
        <dbReference type="ARBA" id="ARBA00034000"/>
    </source>
</evidence>
<comment type="pathway">
    <text evidence="17">Glycan biosynthesis.</text>
</comment>
<evidence type="ECO:0000256" key="9">
    <source>
        <dbReference type="ARBA" id="ARBA00022670"/>
    </source>
</evidence>
<comment type="pathway">
    <text evidence="3">Cell wall biogenesis; peptidoglycan biosynthesis.</text>
</comment>
<evidence type="ECO:0000256" key="1">
    <source>
        <dbReference type="ARBA" id="ARBA00003217"/>
    </source>
</evidence>
<dbReference type="UniPathway" id="UPA00219"/>
<keyword evidence="7" id="KW-0997">Cell inner membrane</keyword>
<dbReference type="GO" id="GO:0042803">
    <property type="term" value="F:protein homodimerization activity"/>
    <property type="evidence" value="ECO:0007669"/>
    <property type="project" value="UniProtKB-ARBA"/>
</dbReference>
<dbReference type="EMBL" id="CQAW01000003">
    <property type="protein sequence ID" value="CNH29242.1"/>
    <property type="molecule type" value="Genomic_DNA"/>
</dbReference>
<accession>A0A0T9NTK0</accession>
<comment type="subcellular location">
    <subcellularLocation>
        <location evidence="2">Cell inner membrane</location>
        <topology evidence="2">Peripheral membrane protein</topology>
    </subcellularLocation>
</comment>
<feature type="active site" description="Proton acceptor" evidence="18">
    <location>
        <position position="110"/>
    </location>
</feature>
<evidence type="ECO:0000256" key="7">
    <source>
        <dbReference type="ARBA" id="ARBA00022519"/>
    </source>
</evidence>
<organism evidence="22 23">
    <name type="scientific">Yersinia thracica</name>
    <dbReference type="NCBI Taxonomy" id="2890319"/>
    <lineage>
        <taxon>Bacteria</taxon>
        <taxon>Pseudomonadati</taxon>
        <taxon>Pseudomonadota</taxon>
        <taxon>Gammaproteobacteria</taxon>
        <taxon>Enterobacterales</taxon>
        <taxon>Yersiniaceae</taxon>
        <taxon>Yersinia</taxon>
    </lineage>
</organism>
<feature type="binding site" evidence="19">
    <location>
        <position position="276"/>
    </location>
    <ligand>
        <name>substrate</name>
    </ligand>
</feature>
<evidence type="ECO:0000259" key="21">
    <source>
        <dbReference type="SMART" id="SM00936"/>
    </source>
</evidence>
<dbReference type="GO" id="GO:0008658">
    <property type="term" value="F:penicillin binding"/>
    <property type="evidence" value="ECO:0007669"/>
    <property type="project" value="UniProtKB-ARBA"/>
</dbReference>